<dbReference type="KEGG" id="dap:Dacet_0782"/>
<dbReference type="AlphaFoldDB" id="D4H5E3"/>
<evidence type="ECO:0000313" key="3">
    <source>
        <dbReference type="Proteomes" id="UP000002012"/>
    </source>
</evidence>
<dbReference type="Gene3D" id="1.20.1640.10">
    <property type="entry name" value="Multidrug efflux transporter AcrB transmembrane domain"/>
    <property type="match status" value="2"/>
</dbReference>
<dbReference type="Proteomes" id="UP000002012">
    <property type="component" value="Chromosome"/>
</dbReference>
<feature type="transmembrane region" description="Helical" evidence="1">
    <location>
        <begin position="430"/>
        <end position="450"/>
    </location>
</feature>
<sequence>MSPKGPIAWIAKNHVAANLLMLVLLVGGLVTFTTMKTEVFPSIDQDEVEISVSYSGASPSEVVEGVILVIEDAVSSLEWTDKVISTATEGSGTVVVELVDGTDRQQAYQDIKAEVDRITTFPDEADDPVISLSSRKRSVVDITLYGDMPELDLRYYADTFRQELLNNENITLADYAYSVKDREIRIKISENELRKYNLTLSDVAEKVSAASVDLPVGKLDREQGELVLRMKDKRYYAKDYKNIPIVSGAESGTVFLGDVADIEEGFEDSDIVETFNGQKGLTIRVYRVGKQTPNSISKAVQETVADTELKMPDNVHITVWDDDSELLQSRLDLLMRNAAMGLALVLVILAVFLEFRLAMWVAMGIPISFFGAVLFMPSLGVSINMISSFAFILALGIVVDDAIVVGENIHAHRMMGKSKYQAAVDGTHEVLGAVTFSVLTTVTAFIPLLFIEGPMKLLMSNIPYVVISVLVVSLLESFFILPAHLNSSDKPKKDKKRLSFGVRQKIRNGLEFLIEKVYGGFMHVAMSYRYITITVFVALLIITYGSIKSGHMKFTFMPKVERDVIRIYVTMPEGTNIEKLNKVIQHIDASTKVVDEEMRSKTGFDKSYVDYVITGAVSGSSGRVSVALIPSEDRDISTGKFENLLRKTVGDVQGVESITYSSKGLNFGDNLNVRYAHSSEAVLMAVSDELKAKFATYEGVTDIEDSFDRGKKELLFRVNDLGKKYGLTNEEVGRQVRAAFNGLEALKFQRGLDEVTVRVEYPDNEKTGLDNLLQMYIKTSDGMQVPFYMVAEVQRGQGLASINRTDRKQVVNVSAAADGNANPTEIMRELAATMLPRQVAEHPGLTWKFEGEEERRQESMSGIARFIPVAMLAMYALLAVPFGSYVQPLIVLMAIPCGLAGAVWGHMLMGFNISLMSIFGMVAVAGVVVNDSLVLVDFINKFVDKNHLSIEVIVNAAKRRFRPILMTSLTTFFGLFPMILEKSLHARFLVPMAVSLAFGVLFTTVVALVLVPCVYMVIEDIKKI</sequence>
<keyword evidence="1" id="KW-1133">Transmembrane helix</keyword>
<dbReference type="eggNOG" id="COG0841">
    <property type="taxonomic scope" value="Bacteria"/>
</dbReference>
<keyword evidence="1" id="KW-0812">Transmembrane</keyword>
<dbReference type="SUPFAM" id="SSF82714">
    <property type="entry name" value="Multidrug efflux transporter AcrB TolC docking domain, DN and DC subdomains"/>
    <property type="match status" value="2"/>
</dbReference>
<accession>D4H5E3</accession>
<dbReference type="STRING" id="522772.Dacet_0782"/>
<feature type="transmembrane region" description="Helical" evidence="1">
    <location>
        <begin position="992"/>
        <end position="1018"/>
    </location>
</feature>
<dbReference type="HOGENOM" id="CLU_002755_1_2_0"/>
<feature type="transmembrane region" description="Helical" evidence="1">
    <location>
        <begin position="462"/>
        <end position="485"/>
    </location>
</feature>
<dbReference type="Gene3D" id="3.30.70.1440">
    <property type="entry name" value="Multidrug efflux transporter AcrB pore domain"/>
    <property type="match status" value="1"/>
</dbReference>
<dbReference type="PaxDb" id="522772-Dacet_0782"/>
<dbReference type="PANTHER" id="PTHR32063:SF33">
    <property type="entry name" value="RND SUPERFAMILY EFFLUX PUMP PERMEASE COMPONENT"/>
    <property type="match status" value="1"/>
</dbReference>
<dbReference type="OrthoDB" id="9757876at2"/>
<feature type="transmembrane region" description="Helical" evidence="1">
    <location>
        <begin position="359"/>
        <end position="377"/>
    </location>
</feature>
<feature type="transmembrane region" description="Helical" evidence="1">
    <location>
        <begin position="528"/>
        <end position="547"/>
    </location>
</feature>
<protein>
    <submittedName>
        <fullName evidence="2">Acriflavin resistance protein</fullName>
    </submittedName>
</protein>
<dbReference type="EMBL" id="CP001968">
    <property type="protein sequence ID" value="ADD67563.1"/>
    <property type="molecule type" value="Genomic_DNA"/>
</dbReference>
<feature type="transmembrane region" description="Helical" evidence="1">
    <location>
        <begin position="963"/>
        <end position="980"/>
    </location>
</feature>
<dbReference type="SUPFAM" id="SSF82693">
    <property type="entry name" value="Multidrug efflux transporter AcrB pore domain, PN1, PN2, PC1 and PC2 subdomains"/>
    <property type="match status" value="2"/>
</dbReference>
<dbReference type="Pfam" id="PF00873">
    <property type="entry name" value="ACR_tran"/>
    <property type="match status" value="1"/>
</dbReference>
<dbReference type="InParanoid" id="D4H5E3"/>
<keyword evidence="1" id="KW-0472">Membrane</keyword>
<name>D4H5E3_DENA2</name>
<dbReference type="InterPro" id="IPR027463">
    <property type="entry name" value="AcrB_DN_DC_subdom"/>
</dbReference>
<dbReference type="SUPFAM" id="SSF82866">
    <property type="entry name" value="Multidrug efflux transporter AcrB transmembrane domain"/>
    <property type="match status" value="2"/>
</dbReference>
<feature type="transmembrane region" description="Helical" evidence="1">
    <location>
        <begin position="889"/>
        <end position="911"/>
    </location>
</feature>
<dbReference type="PANTHER" id="PTHR32063">
    <property type="match status" value="1"/>
</dbReference>
<evidence type="ECO:0000256" key="1">
    <source>
        <dbReference type="SAM" id="Phobius"/>
    </source>
</evidence>
<feature type="transmembrane region" description="Helical" evidence="1">
    <location>
        <begin position="15"/>
        <end position="35"/>
    </location>
</feature>
<dbReference type="GO" id="GO:0005886">
    <property type="term" value="C:plasma membrane"/>
    <property type="evidence" value="ECO:0007669"/>
    <property type="project" value="TreeGrafter"/>
</dbReference>
<dbReference type="InterPro" id="IPR001036">
    <property type="entry name" value="Acrflvin-R"/>
</dbReference>
<evidence type="ECO:0000313" key="2">
    <source>
        <dbReference type="EMBL" id="ADD67563.1"/>
    </source>
</evidence>
<dbReference type="GO" id="GO:0042910">
    <property type="term" value="F:xenobiotic transmembrane transporter activity"/>
    <property type="evidence" value="ECO:0007669"/>
    <property type="project" value="TreeGrafter"/>
</dbReference>
<feature type="transmembrane region" description="Helical" evidence="1">
    <location>
        <begin position="863"/>
        <end position="883"/>
    </location>
</feature>
<feature type="transmembrane region" description="Helical" evidence="1">
    <location>
        <begin position="389"/>
        <end position="410"/>
    </location>
</feature>
<proteinExistence type="predicted"/>
<keyword evidence="3" id="KW-1185">Reference proteome</keyword>
<dbReference type="Gene3D" id="3.30.70.1320">
    <property type="entry name" value="Multidrug efflux transporter AcrB pore domain like"/>
    <property type="match status" value="1"/>
</dbReference>
<dbReference type="RefSeq" id="WP_013010095.1">
    <property type="nucleotide sequence ID" value="NC_013943.1"/>
</dbReference>
<feature type="transmembrane region" description="Helical" evidence="1">
    <location>
        <begin position="333"/>
        <end position="353"/>
    </location>
</feature>
<organism evidence="2 3">
    <name type="scientific">Denitrovibrio acetiphilus (strain DSM 12809 / NBRC 114555 / N2460)</name>
    <dbReference type="NCBI Taxonomy" id="522772"/>
    <lineage>
        <taxon>Bacteria</taxon>
        <taxon>Pseudomonadati</taxon>
        <taxon>Deferribacterota</taxon>
        <taxon>Deferribacteres</taxon>
        <taxon>Deferribacterales</taxon>
        <taxon>Geovibrionaceae</taxon>
        <taxon>Denitrovibrio</taxon>
    </lineage>
</organism>
<gene>
    <name evidence="2" type="ordered locus">Dacet_0782</name>
</gene>
<dbReference type="Gene3D" id="3.30.70.1430">
    <property type="entry name" value="Multidrug efflux transporter AcrB pore domain"/>
    <property type="match status" value="2"/>
</dbReference>
<dbReference type="PRINTS" id="PR00702">
    <property type="entry name" value="ACRIFLAVINRP"/>
</dbReference>
<reference evidence="2 3" key="1">
    <citation type="journal article" date="2010" name="Stand. Genomic Sci.">
        <title>Complete genome sequence of Denitrovibrio acetiphilus type strain (N2460).</title>
        <authorList>
            <person name="Kiss H."/>
            <person name="Lang E."/>
            <person name="Lapidus A."/>
            <person name="Copeland A."/>
            <person name="Nolan M."/>
            <person name="Glavina Del Rio T."/>
            <person name="Chen F."/>
            <person name="Lucas S."/>
            <person name="Tice H."/>
            <person name="Cheng J.F."/>
            <person name="Han C."/>
            <person name="Goodwin L."/>
            <person name="Pitluck S."/>
            <person name="Liolios K."/>
            <person name="Pati A."/>
            <person name="Ivanova N."/>
            <person name="Mavromatis K."/>
            <person name="Chen A."/>
            <person name="Palaniappan K."/>
            <person name="Land M."/>
            <person name="Hauser L."/>
            <person name="Chang Y.J."/>
            <person name="Jeffries C.D."/>
            <person name="Detter J.C."/>
            <person name="Brettin T."/>
            <person name="Spring S."/>
            <person name="Rohde M."/>
            <person name="Goker M."/>
            <person name="Woyke T."/>
            <person name="Bristow J."/>
            <person name="Eisen J.A."/>
            <person name="Markowitz V."/>
            <person name="Hugenholtz P."/>
            <person name="Kyrpides N.C."/>
            <person name="Klenk H.P."/>
        </authorList>
    </citation>
    <scope>NUCLEOTIDE SEQUENCE [LARGE SCALE GENOMIC DNA]</scope>
    <source>
        <strain evidence="3">DSM 12809 / NBRC 114555 / N2460</strain>
    </source>
</reference>
<dbReference type="Gene3D" id="3.30.2090.10">
    <property type="entry name" value="Multidrug efflux transporter AcrB TolC docking domain, DN and DC subdomains"/>
    <property type="match status" value="2"/>
</dbReference>